<name>A0A939RQ18_9BRAD</name>
<dbReference type="EMBL" id="JABWSX010000001">
    <property type="protein sequence ID" value="NVL04843.1"/>
    <property type="molecule type" value="Genomic_DNA"/>
</dbReference>
<accession>A0A939RQ18</accession>
<proteinExistence type="predicted"/>
<reference evidence="1" key="2">
    <citation type="journal article" date="2021" name="Int. J. Syst. Evol. Microbiol.">
        <title>Bradyrhizobium septentrionale sp. nov. (sv. septentrionale) and Bradyrhizobium quebecense sp. nov. (sv. septentrionale) associated with legumes native to Canada possess rearranged symbiosis genes and numerous insertion sequences.</title>
        <authorList>
            <person name="Bromfield E.S.P."/>
            <person name="Cloutier S."/>
        </authorList>
    </citation>
    <scope>NUCLEOTIDE SEQUENCE</scope>
    <source>
        <strain evidence="1">12S5</strain>
    </source>
</reference>
<comment type="caution">
    <text evidence="2">The sequence shown here is derived from an EMBL/GenBank/DDBJ whole genome shotgun (WGS) entry which is preliminary data.</text>
</comment>
<dbReference type="Proteomes" id="UP000692816">
    <property type="component" value="Unassembled WGS sequence"/>
</dbReference>
<evidence type="ECO:0000313" key="3">
    <source>
        <dbReference type="Proteomes" id="UP000692816"/>
    </source>
</evidence>
<keyword evidence="3" id="KW-1185">Reference proteome</keyword>
<sequence>MDGWLVTVAIKEDGDDDDDGYRHITYAVAVANPSKAAKLAMRDSVAKGAMVNRPLEAAMLQSLGWEAGELAVVHDDDIDPITSRPRHH</sequence>
<dbReference type="RefSeq" id="WP_176529011.1">
    <property type="nucleotide sequence ID" value="NZ_CP088022.1"/>
</dbReference>
<dbReference type="AlphaFoldDB" id="A0A939RQ18"/>
<gene>
    <name evidence="2" type="ORF">HU230_03665</name>
    <name evidence="1" type="ORF">J4P68_24060</name>
</gene>
<organism evidence="2">
    <name type="scientific">Bradyrhizobium quebecense</name>
    <dbReference type="NCBI Taxonomy" id="2748629"/>
    <lineage>
        <taxon>Bacteria</taxon>
        <taxon>Pseudomonadati</taxon>
        <taxon>Pseudomonadota</taxon>
        <taxon>Alphaproteobacteria</taxon>
        <taxon>Hyphomicrobiales</taxon>
        <taxon>Nitrobacteraceae</taxon>
        <taxon>Bradyrhizobium</taxon>
    </lineage>
</organism>
<dbReference type="EMBL" id="JAGEPA010000001">
    <property type="protein sequence ID" value="MBO1432496.1"/>
    <property type="molecule type" value="Genomic_DNA"/>
</dbReference>
<protein>
    <submittedName>
        <fullName evidence="2">Uncharacterized protein</fullName>
    </submittedName>
</protein>
<reference evidence="2" key="1">
    <citation type="submission" date="2020-06" db="EMBL/GenBank/DDBJ databases">
        <title>Whole Genome Sequence of Bradyrhizobium sp. Strain 66S1MB.</title>
        <authorList>
            <person name="Bromfield E."/>
            <person name="Cloutier S."/>
        </authorList>
    </citation>
    <scope>NUCLEOTIDE SEQUENCE</scope>
    <source>
        <strain evidence="2">66S1MB</strain>
    </source>
</reference>
<evidence type="ECO:0000313" key="2">
    <source>
        <dbReference type="EMBL" id="NVL04843.1"/>
    </source>
</evidence>
<evidence type="ECO:0000313" key="1">
    <source>
        <dbReference type="EMBL" id="MBO1432496.1"/>
    </source>
</evidence>